<keyword evidence="1" id="KW-0472">Membrane</keyword>
<accession>A0A0D8Q7C1</accession>
<comment type="caution">
    <text evidence="2">The sequence shown here is derived from an EMBL/GenBank/DDBJ whole genome shotgun (WGS) entry which is preliminary data.</text>
</comment>
<dbReference type="GeneID" id="93547248"/>
<feature type="transmembrane region" description="Helical" evidence="1">
    <location>
        <begin position="166"/>
        <end position="186"/>
    </location>
</feature>
<organism evidence="2 5">
    <name type="scientific">Photobacterium iliopiscarium</name>
    <dbReference type="NCBI Taxonomy" id="56192"/>
    <lineage>
        <taxon>Bacteria</taxon>
        <taxon>Pseudomonadati</taxon>
        <taxon>Pseudomonadota</taxon>
        <taxon>Gammaproteobacteria</taxon>
        <taxon>Vibrionales</taxon>
        <taxon>Vibrionaceae</taxon>
        <taxon>Photobacterium</taxon>
    </lineage>
</organism>
<keyword evidence="4" id="KW-1185">Reference proteome</keyword>
<gene>
    <name evidence="2" type="ORF">C9I88_13015</name>
    <name evidence="3" type="ORF">C9J52_00290</name>
</gene>
<dbReference type="RefSeq" id="WP_045035410.1">
    <property type="nucleotide sequence ID" value="NZ_CAMQYU010000039.1"/>
</dbReference>
<feature type="transmembrane region" description="Helical" evidence="1">
    <location>
        <begin position="193"/>
        <end position="212"/>
    </location>
</feature>
<reference evidence="2 5" key="1">
    <citation type="submission" date="2018-01" db="EMBL/GenBank/DDBJ databases">
        <title>Whole genome sequencing of Histamine producing bacteria.</title>
        <authorList>
            <person name="Butler K."/>
        </authorList>
    </citation>
    <scope>NUCLEOTIDE SEQUENCE [LARGE SCALE GENOMIC DNA]</scope>
    <source>
        <strain evidence="3 4">ATCC 51761</strain>
        <strain evidence="2 5">NCIMB 13481</strain>
    </source>
</reference>
<dbReference type="EMBL" id="PYOP01000001">
    <property type="protein sequence ID" value="PSW99677.1"/>
    <property type="molecule type" value="Genomic_DNA"/>
</dbReference>
<proteinExistence type="predicted"/>
<dbReference type="AlphaFoldDB" id="A0A0D8Q7C1"/>
<protein>
    <submittedName>
        <fullName evidence="2">DUF1275 domain-containing protein</fullName>
    </submittedName>
</protein>
<keyword evidence="1" id="KW-1133">Transmembrane helix</keyword>
<feature type="transmembrane region" description="Helical" evidence="1">
    <location>
        <begin position="59"/>
        <end position="79"/>
    </location>
</feature>
<evidence type="ECO:0000256" key="1">
    <source>
        <dbReference type="SAM" id="Phobius"/>
    </source>
</evidence>
<dbReference type="EMBL" id="PYLW01000014">
    <property type="protein sequence ID" value="PSV95575.1"/>
    <property type="molecule type" value="Genomic_DNA"/>
</dbReference>
<dbReference type="Pfam" id="PF06912">
    <property type="entry name" value="DUF1275"/>
    <property type="match status" value="1"/>
</dbReference>
<evidence type="ECO:0000313" key="3">
    <source>
        <dbReference type="EMBL" id="PSW99677.1"/>
    </source>
</evidence>
<evidence type="ECO:0000313" key="5">
    <source>
        <dbReference type="Proteomes" id="UP000241954"/>
    </source>
</evidence>
<dbReference type="Proteomes" id="UP000241190">
    <property type="component" value="Unassembled WGS sequence"/>
</dbReference>
<feature type="transmembrane region" description="Helical" evidence="1">
    <location>
        <begin position="7"/>
        <end position="31"/>
    </location>
</feature>
<evidence type="ECO:0000313" key="2">
    <source>
        <dbReference type="EMBL" id="PSV95575.1"/>
    </source>
</evidence>
<dbReference type="OrthoDB" id="270162at2"/>
<evidence type="ECO:0000313" key="4">
    <source>
        <dbReference type="Proteomes" id="UP000241190"/>
    </source>
</evidence>
<dbReference type="InterPro" id="IPR010699">
    <property type="entry name" value="DUF1275"/>
</dbReference>
<name>A0A0D8Q7C1_9GAMM</name>
<sequence>MLNERRFFLSLMPYLLLFIAGTVDSVGFLHLKNGVFASFMSGNSTHMGMVLSYHDYPRAAVYIAILSIFIIGSMSGELIALSGRRFYRGVVMASVSVVLIFAIIMESYLPFLAINFILCYAMGMQNIALRLTIEKSIPLTYATGYLVNIGRLLALAIVGQGDRKRLIQYLCLWGSLISGAMNGGLIMQTIPQYSLLPALALTSFIAITLFYIEYSHRSTPMDTEL</sequence>
<feature type="transmembrane region" description="Helical" evidence="1">
    <location>
        <begin position="141"/>
        <end position="160"/>
    </location>
</feature>
<dbReference type="Proteomes" id="UP000241954">
    <property type="component" value="Unassembled WGS sequence"/>
</dbReference>
<dbReference type="PANTHER" id="PTHR37314:SF4">
    <property type="entry name" value="UPF0700 TRANSMEMBRANE PROTEIN YOAK"/>
    <property type="match status" value="1"/>
</dbReference>
<keyword evidence="1" id="KW-0812">Transmembrane</keyword>
<dbReference type="PANTHER" id="PTHR37314">
    <property type="entry name" value="SLR0142 PROTEIN"/>
    <property type="match status" value="1"/>
</dbReference>